<accession>A0ABV6GR18</accession>
<sequence>MRVWQTVAAKESGFTMIEALLALAAAIVIAAAVPALLSVRALAPEPVDAFSRLEWRLFLQQLQIELNETKQWSTDGTALYLQKWSGEIVRFSVVASRAELIRQVDGAGNETALRHVRIVSYRISAHGLFVRVTADDGTVCESFVARAF</sequence>
<dbReference type="InterPro" id="IPR016977">
    <property type="entry name" value="ComGF"/>
</dbReference>
<gene>
    <name evidence="1" type="primary">comGF</name>
    <name evidence="1" type="ORF">ACFFHQ_05620</name>
</gene>
<comment type="caution">
    <text evidence="1">The sequence shown here is derived from an EMBL/GenBank/DDBJ whole genome shotgun (WGS) entry which is preliminary data.</text>
</comment>
<proteinExistence type="predicted"/>
<name>A0ABV6GR18_9BACL</name>
<dbReference type="NCBIfam" id="NF041002">
    <property type="entry name" value="pilin_ComGF"/>
    <property type="match status" value="1"/>
</dbReference>
<reference evidence="1 2" key="1">
    <citation type="submission" date="2024-09" db="EMBL/GenBank/DDBJ databases">
        <authorList>
            <person name="Sun Q."/>
            <person name="Mori K."/>
        </authorList>
    </citation>
    <scope>NUCLEOTIDE SEQUENCE [LARGE SCALE GENOMIC DNA]</scope>
    <source>
        <strain evidence="1 2">CCM 7224</strain>
    </source>
</reference>
<evidence type="ECO:0000313" key="2">
    <source>
        <dbReference type="Proteomes" id="UP001589785"/>
    </source>
</evidence>
<evidence type="ECO:0000313" key="1">
    <source>
        <dbReference type="EMBL" id="MFC0296947.1"/>
    </source>
</evidence>
<dbReference type="Proteomes" id="UP001589785">
    <property type="component" value="Unassembled WGS sequence"/>
</dbReference>
<organism evidence="1 2">
    <name type="scientific">Geobacillus jurassicus</name>
    <dbReference type="NCBI Taxonomy" id="235932"/>
    <lineage>
        <taxon>Bacteria</taxon>
        <taxon>Bacillati</taxon>
        <taxon>Bacillota</taxon>
        <taxon>Bacilli</taxon>
        <taxon>Bacillales</taxon>
        <taxon>Anoxybacillaceae</taxon>
        <taxon>Geobacillus</taxon>
    </lineage>
</organism>
<protein>
    <submittedName>
        <fullName evidence="1">Competence type IV pilus minor pilin ComGF</fullName>
    </submittedName>
</protein>
<dbReference type="RefSeq" id="WP_066230532.1">
    <property type="nucleotide sequence ID" value="NZ_JBHLVN010000025.1"/>
</dbReference>
<keyword evidence="2" id="KW-1185">Reference proteome</keyword>
<dbReference type="EMBL" id="JBHLVN010000025">
    <property type="protein sequence ID" value="MFC0296947.1"/>
    <property type="molecule type" value="Genomic_DNA"/>
</dbReference>
<dbReference type="Pfam" id="PF15980">
    <property type="entry name" value="ComGF"/>
    <property type="match status" value="1"/>
</dbReference>